<accession>A0A0E9V4A0</accession>
<dbReference type="EMBL" id="GBXM01035628">
    <property type="protein sequence ID" value="JAH72949.1"/>
    <property type="molecule type" value="Transcribed_RNA"/>
</dbReference>
<evidence type="ECO:0000313" key="1">
    <source>
        <dbReference type="EMBL" id="JAH72949.1"/>
    </source>
</evidence>
<sequence>MPTTKLLSECENSFKSSNPMKKLHNAPWHIPSLARLQWTCPES</sequence>
<proteinExistence type="predicted"/>
<reference evidence="1" key="1">
    <citation type="submission" date="2014-11" db="EMBL/GenBank/DDBJ databases">
        <authorList>
            <person name="Amaro Gonzalez C."/>
        </authorList>
    </citation>
    <scope>NUCLEOTIDE SEQUENCE</scope>
</reference>
<dbReference type="AlphaFoldDB" id="A0A0E9V4A0"/>
<name>A0A0E9V4A0_ANGAN</name>
<protein>
    <submittedName>
        <fullName evidence="1">Uncharacterized protein</fullName>
    </submittedName>
</protein>
<organism evidence="1">
    <name type="scientific">Anguilla anguilla</name>
    <name type="common">European freshwater eel</name>
    <name type="synonym">Muraena anguilla</name>
    <dbReference type="NCBI Taxonomy" id="7936"/>
    <lineage>
        <taxon>Eukaryota</taxon>
        <taxon>Metazoa</taxon>
        <taxon>Chordata</taxon>
        <taxon>Craniata</taxon>
        <taxon>Vertebrata</taxon>
        <taxon>Euteleostomi</taxon>
        <taxon>Actinopterygii</taxon>
        <taxon>Neopterygii</taxon>
        <taxon>Teleostei</taxon>
        <taxon>Anguilliformes</taxon>
        <taxon>Anguillidae</taxon>
        <taxon>Anguilla</taxon>
    </lineage>
</organism>
<reference evidence="1" key="2">
    <citation type="journal article" date="2015" name="Fish Shellfish Immunol.">
        <title>Early steps in the European eel (Anguilla anguilla)-Vibrio vulnificus interaction in the gills: Role of the RtxA13 toxin.</title>
        <authorList>
            <person name="Callol A."/>
            <person name="Pajuelo D."/>
            <person name="Ebbesson L."/>
            <person name="Teles M."/>
            <person name="MacKenzie S."/>
            <person name="Amaro C."/>
        </authorList>
    </citation>
    <scope>NUCLEOTIDE SEQUENCE</scope>
</reference>